<dbReference type="Proteomes" id="UP000179352">
    <property type="component" value="Unassembled WGS sequence"/>
</dbReference>
<dbReference type="GO" id="GO:0008887">
    <property type="term" value="F:glycerate kinase activity"/>
    <property type="evidence" value="ECO:0007669"/>
    <property type="project" value="InterPro"/>
</dbReference>
<dbReference type="Gene3D" id="3.40.50.10180">
    <property type="entry name" value="Glycerate kinase, MOFRL-like N-terminal domain"/>
    <property type="match status" value="1"/>
</dbReference>
<dbReference type="Pfam" id="PF05161">
    <property type="entry name" value="MOFRL"/>
    <property type="match status" value="1"/>
</dbReference>
<reference evidence="3 4" key="1">
    <citation type="journal article" date="2016" name="Nat. Commun.">
        <title>Thousands of microbial genomes shed light on interconnected biogeochemical processes in an aquifer system.</title>
        <authorList>
            <person name="Anantharaman K."/>
            <person name="Brown C.T."/>
            <person name="Hug L.A."/>
            <person name="Sharon I."/>
            <person name="Castelle C.J."/>
            <person name="Probst A.J."/>
            <person name="Thomas B.C."/>
            <person name="Singh A."/>
            <person name="Wilkins M.J."/>
            <person name="Karaoz U."/>
            <person name="Brodie E.L."/>
            <person name="Williams K.H."/>
            <person name="Hubbard S.S."/>
            <person name="Banfield J.F."/>
        </authorList>
    </citation>
    <scope>NUCLEOTIDE SEQUENCE [LARGE SCALE GENOMIC DNA]</scope>
</reference>
<dbReference type="InterPro" id="IPR037035">
    <property type="entry name" value="GK-like_C_sf"/>
</dbReference>
<dbReference type="InterPro" id="IPR007835">
    <property type="entry name" value="MOFRL"/>
</dbReference>
<feature type="domain" description="MOFRL-associated" evidence="2">
    <location>
        <begin position="25"/>
        <end position="252"/>
    </location>
</feature>
<dbReference type="EMBL" id="MFUU01000013">
    <property type="protein sequence ID" value="OGI85952.1"/>
    <property type="molecule type" value="Genomic_DNA"/>
</dbReference>
<accession>A0A1F6WVQ2</accession>
<dbReference type="PANTHER" id="PTHR12227">
    <property type="entry name" value="GLYCERATE KINASE"/>
    <property type="match status" value="1"/>
</dbReference>
<organism evidence="3 4">
    <name type="scientific">Candidatus Nomurabacteria bacterium RIFCSPLOWO2_01_FULL_39_17</name>
    <dbReference type="NCBI Taxonomy" id="1801770"/>
    <lineage>
        <taxon>Bacteria</taxon>
        <taxon>Candidatus Nomuraibacteriota</taxon>
    </lineage>
</organism>
<protein>
    <recommendedName>
        <fullName evidence="5">Glycerate kinase</fullName>
    </recommendedName>
</protein>
<dbReference type="GO" id="GO:0005737">
    <property type="term" value="C:cytoplasm"/>
    <property type="evidence" value="ECO:0007669"/>
    <property type="project" value="TreeGrafter"/>
</dbReference>
<dbReference type="PANTHER" id="PTHR12227:SF0">
    <property type="entry name" value="GLYCERATE KINASE"/>
    <property type="match status" value="1"/>
</dbReference>
<dbReference type="SUPFAM" id="SSF82544">
    <property type="entry name" value="GckA/TtuD-like"/>
    <property type="match status" value="1"/>
</dbReference>
<evidence type="ECO:0008006" key="5">
    <source>
        <dbReference type="Google" id="ProtNLM"/>
    </source>
</evidence>
<name>A0A1F6WVQ2_9BACT</name>
<evidence type="ECO:0000259" key="1">
    <source>
        <dbReference type="Pfam" id="PF05161"/>
    </source>
</evidence>
<evidence type="ECO:0000313" key="3">
    <source>
        <dbReference type="EMBL" id="OGI85952.1"/>
    </source>
</evidence>
<sequence length="438" mass="47757">MTYSKKGSKIKNFKELNINPERNLALKIIERGLQSIDSYEVVEKCLKLKDRTLFVSGKPFVISSKGKLIIVAVGKCAIDATKAVEKILGNIITRGIVLDVRPNKIFESRNIRYMAGSHPMPSSANVVATKEIIKILDKLSPEDIVLFIISGGGSTLLCLPEGGTCIFEQKIVEELFRVGASIQEINTIRKHMSLGRGGNLAKYAYPAQVISLIFSDVPGNDISFIASGPTVKDITTIANANTILSKYNILQKCSIDDCGLMETPKEEKYFKRVYNIIIVSNKHMLKEMANFAEEAGFSPKICSTSMTGEARDAGKRIAREISESPSKSVFLYGGETTVTIRGKGHGGRNQELALSALEELKNGKLVLTLASDGIDNGPYAGAIADSETRKKAQAQNLIPKEFLENNDSSSFFELTGDYLLTGAIDSNVADLTIAINNF</sequence>
<dbReference type="Pfam" id="PF13660">
    <property type="entry name" value="DUF4147"/>
    <property type="match status" value="1"/>
</dbReference>
<dbReference type="InterPro" id="IPR039760">
    <property type="entry name" value="MOFRL_protein"/>
</dbReference>
<feature type="domain" description="MOFRL" evidence="1">
    <location>
        <begin position="329"/>
        <end position="430"/>
    </location>
</feature>
<comment type="caution">
    <text evidence="3">The sequence shown here is derived from an EMBL/GenBank/DDBJ whole genome shotgun (WGS) entry which is preliminary data.</text>
</comment>
<dbReference type="InterPro" id="IPR025286">
    <property type="entry name" value="MOFRL_assoc_dom"/>
</dbReference>
<evidence type="ECO:0000259" key="2">
    <source>
        <dbReference type="Pfam" id="PF13660"/>
    </source>
</evidence>
<proteinExistence type="predicted"/>
<dbReference type="AlphaFoldDB" id="A0A1F6WVQ2"/>
<dbReference type="STRING" id="1801770.A3A01_00935"/>
<dbReference type="InterPro" id="IPR038614">
    <property type="entry name" value="GK_N_sf"/>
</dbReference>
<evidence type="ECO:0000313" key="4">
    <source>
        <dbReference type="Proteomes" id="UP000179352"/>
    </source>
</evidence>
<gene>
    <name evidence="3" type="ORF">A3A01_00935</name>
</gene>
<dbReference type="Gene3D" id="3.40.1480.10">
    <property type="entry name" value="MOFRL domain"/>
    <property type="match status" value="1"/>
</dbReference>